<evidence type="ECO:0000256" key="13">
    <source>
        <dbReference type="PIRSR" id="PIRSR005096-2"/>
    </source>
</evidence>
<dbReference type="FunFam" id="2.70.98.10:FF:000003">
    <property type="entry name" value="Aldose 1-epimerase"/>
    <property type="match status" value="1"/>
</dbReference>
<dbReference type="PANTHER" id="PTHR10091">
    <property type="entry name" value="ALDOSE-1-EPIMERASE"/>
    <property type="match status" value="1"/>
</dbReference>
<keyword evidence="9 11" id="KW-0413">Isomerase</keyword>
<gene>
    <name evidence="16" type="ORF">FJM65_11555</name>
</gene>
<evidence type="ECO:0000256" key="7">
    <source>
        <dbReference type="ARBA" id="ARBA00022553"/>
    </source>
</evidence>
<dbReference type="UniPathway" id="UPA00242"/>
<sequence>MKIGKFIAPCLYLLLAASCNNQTDNTTAGTSVEESASESKLKSTLDPANFERELDGKQVQLYFLKNKNGLEMAVTNYGAKVVSLLVPDKDGKMEDVVLGFDNLDGYLNANEPYFGAAIGRYGNRIANGKFTLDGKQYKLATNNAPNHLHGGTKGFNAQVWDAKQVNDQTIEFTRLSPDGEEGYPGNLQVKMVYTLTDDNAFKITYDASTDQPTPINLTHHSFFNLHGAGKGSINDHVLMINADAYTPVDETLIPTGKLEKVAGTPMDFREPTEIGKRVEDDFEQLKFGKGYDHNWVLKDSSNSQKLAATVWEPTSGRYMEVYTTEPGLQFYGGNFLDGKDKGKGDKPYEFRSAFCLETQHFPDSPNQPNFPSTILQPGEQYQHTAIYKFSVK</sequence>
<keyword evidence="7" id="KW-0597">Phosphoprotein</keyword>
<dbReference type="InterPro" id="IPR047215">
    <property type="entry name" value="Galactose_mutarotase-like"/>
</dbReference>
<reference evidence="16 17" key="1">
    <citation type="submission" date="2019-06" db="EMBL/GenBank/DDBJ databases">
        <title>A novel bacterium of genus Pontibacter, isolated from marine sediment.</title>
        <authorList>
            <person name="Huang H."/>
            <person name="Mo K."/>
            <person name="Hu Y."/>
        </authorList>
    </citation>
    <scope>NUCLEOTIDE SEQUENCE [LARGE SCALE GENOMIC DNA]</scope>
    <source>
        <strain evidence="16 17">HB172049</strain>
    </source>
</reference>
<dbReference type="SUPFAM" id="SSF74650">
    <property type="entry name" value="Galactose mutarotase-like"/>
    <property type="match status" value="1"/>
</dbReference>
<comment type="cofactor">
    <cofactor evidence="1">
        <name>Ca(2+)</name>
        <dbReference type="ChEBI" id="CHEBI:29108"/>
    </cofactor>
</comment>
<evidence type="ECO:0000256" key="9">
    <source>
        <dbReference type="ARBA" id="ARBA00023235"/>
    </source>
</evidence>
<evidence type="ECO:0000313" key="17">
    <source>
        <dbReference type="Proteomes" id="UP000316727"/>
    </source>
</evidence>
<feature type="active site" description="Proton acceptor" evidence="12">
    <location>
        <position position="357"/>
    </location>
</feature>
<dbReference type="RefSeq" id="WP_140621672.1">
    <property type="nucleotide sequence ID" value="NZ_VFRQ01000005.1"/>
</dbReference>
<keyword evidence="15" id="KW-0732">Signal</keyword>
<protein>
    <recommendedName>
        <fullName evidence="11">Aldose 1-epimerase</fullName>
        <ecNumber evidence="11">5.1.3.3</ecNumber>
    </recommendedName>
</protein>
<dbReference type="GO" id="GO:0004034">
    <property type="term" value="F:aldose 1-epimerase activity"/>
    <property type="evidence" value="ECO:0007669"/>
    <property type="project" value="UniProtKB-EC"/>
</dbReference>
<evidence type="ECO:0000256" key="1">
    <source>
        <dbReference type="ARBA" id="ARBA00001913"/>
    </source>
</evidence>
<evidence type="ECO:0000256" key="10">
    <source>
        <dbReference type="ARBA" id="ARBA00023277"/>
    </source>
</evidence>
<name>A0A501W364_9BACT</name>
<comment type="pathway">
    <text evidence="3 11">Carbohydrate metabolism; hexose metabolism.</text>
</comment>
<keyword evidence="6" id="KW-0963">Cytoplasm</keyword>
<evidence type="ECO:0000256" key="2">
    <source>
        <dbReference type="ARBA" id="ARBA00004496"/>
    </source>
</evidence>
<feature type="chain" id="PRO_5021375262" description="Aldose 1-epimerase" evidence="15">
    <location>
        <begin position="22"/>
        <end position="392"/>
    </location>
</feature>
<feature type="binding site" evidence="14">
    <location>
        <begin position="123"/>
        <end position="124"/>
    </location>
    <ligand>
        <name>beta-D-galactose</name>
        <dbReference type="ChEBI" id="CHEBI:27667"/>
    </ligand>
</feature>
<dbReference type="GO" id="GO:0006006">
    <property type="term" value="P:glucose metabolic process"/>
    <property type="evidence" value="ECO:0007669"/>
    <property type="project" value="TreeGrafter"/>
</dbReference>
<dbReference type="Pfam" id="PF01263">
    <property type="entry name" value="Aldose_epim"/>
    <property type="match status" value="1"/>
</dbReference>
<evidence type="ECO:0000256" key="8">
    <source>
        <dbReference type="ARBA" id="ARBA00022837"/>
    </source>
</evidence>
<dbReference type="Gene3D" id="2.70.98.10">
    <property type="match status" value="1"/>
</dbReference>
<dbReference type="InterPro" id="IPR015443">
    <property type="entry name" value="Aldose_1-epimerase"/>
</dbReference>
<proteinExistence type="inferred from homology"/>
<evidence type="ECO:0000256" key="4">
    <source>
        <dbReference type="ARBA" id="ARBA00006206"/>
    </source>
</evidence>
<evidence type="ECO:0000256" key="3">
    <source>
        <dbReference type="ARBA" id="ARBA00005028"/>
    </source>
</evidence>
<evidence type="ECO:0000256" key="5">
    <source>
        <dbReference type="ARBA" id="ARBA00011245"/>
    </source>
</evidence>
<dbReference type="AlphaFoldDB" id="A0A501W364"/>
<dbReference type="OrthoDB" id="9779408at2"/>
<comment type="catalytic activity">
    <reaction evidence="11">
        <text>alpha-D-glucose = beta-D-glucose</text>
        <dbReference type="Rhea" id="RHEA:10264"/>
        <dbReference type="ChEBI" id="CHEBI:15903"/>
        <dbReference type="ChEBI" id="CHEBI:17925"/>
        <dbReference type="EC" id="5.1.3.3"/>
    </reaction>
</comment>
<evidence type="ECO:0000256" key="12">
    <source>
        <dbReference type="PIRSR" id="PIRSR005096-1"/>
    </source>
</evidence>
<evidence type="ECO:0000313" key="16">
    <source>
        <dbReference type="EMBL" id="TPE44049.1"/>
    </source>
</evidence>
<dbReference type="PIRSF" id="PIRSF005096">
    <property type="entry name" value="GALM"/>
    <property type="match status" value="1"/>
</dbReference>
<comment type="caution">
    <text evidence="16">The sequence shown here is derived from an EMBL/GenBank/DDBJ whole genome shotgun (WGS) entry which is preliminary data.</text>
</comment>
<dbReference type="PROSITE" id="PS51257">
    <property type="entry name" value="PROKAR_LIPOPROTEIN"/>
    <property type="match status" value="1"/>
</dbReference>
<dbReference type="GO" id="GO:0033499">
    <property type="term" value="P:galactose catabolic process via UDP-galactose, Leloir pathway"/>
    <property type="evidence" value="ECO:0007669"/>
    <property type="project" value="TreeGrafter"/>
</dbReference>
<feature type="binding site" evidence="13">
    <location>
        <position position="292"/>
    </location>
    <ligand>
        <name>beta-D-galactose</name>
        <dbReference type="ChEBI" id="CHEBI:27667"/>
    </ligand>
</feature>
<dbReference type="EC" id="5.1.3.3" evidence="11"/>
<dbReference type="GO" id="GO:0005737">
    <property type="term" value="C:cytoplasm"/>
    <property type="evidence" value="ECO:0007669"/>
    <property type="project" value="UniProtKB-SubCell"/>
</dbReference>
<comment type="subcellular location">
    <subcellularLocation>
        <location evidence="2">Cytoplasm</location>
    </subcellularLocation>
</comment>
<comment type="similarity">
    <text evidence="4 11">Belongs to the aldose epimerase family.</text>
</comment>
<feature type="signal peptide" evidence="15">
    <location>
        <begin position="1"/>
        <end position="21"/>
    </location>
</feature>
<dbReference type="PANTHER" id="PTHR10091:SF0">
    <property type="entry name" value="GALACTOSE MUTAROTASE"/>
    <property type="match status" value="1"/>
</dbReference>
<accession>A0A501W364</accession>
<dbReference type="CDD" id="cd09019">
    <property type="entry name" value="galactose_mutarotase_like"/>
    <property type="match status" value="1"/>
</dbReference>
<comment type="subunit">
    <text evidence="5">Monomer.</text>
</comment>
<dbReference type="InterPro" id="IPR014718">
    <property type="entry name" value="GH-type_carb-bd"/>
</dbReference>
<dbReference type="InterPro" id="IPR008183">
    <property type="entry name" value="Aldose_1/G6P_1-epimerase"/>
</dbReference>
<feature type="active site" description="Proton donor" evidence="12">
    <location>
        <position position="220"/>
    </location>
</feature>
<dbReference type="GO" id="GO:0030246">
    <property type="term" value="F:carbohydrate binding"/>
    <property type="evidence" value="ECO:0007669"/>
    <property type="project" value="InterPro"/>
</dbReference>
<dbReference type="EMBL" id="VFRQ01000005">
    <property type="protein sequence ID" value="TPE44049.1"/>
    <property type="molecule type" value="Genomic_DNA"/>
</dbReference>
<keyword evidence="10 11" id="KW-0119">Carbohydrate metabolism</keyword>
<dbReference type="NCBIfam" id="NF008277">
    <property type="entry name" value="PRK11055.1"/>
    <property type="match status" value="1"/>
</dbReference>
<evidence type="ECO:0000256" key="6">
    <source>
        <dbReference type="ARBA" id="ARBA00022490"/>
    </source>
</evidence>
<keyword evidence="8" id="KW-0106">Calcium</keyword>
<evidence type="ECO:0000256" key="15">
    <source>
        <dbReference type="SAM" id="SignalP"/>
    </source>
</evidence>
<keyword evidence="17" id="KW-1185">Reference proteome</keyword>
<evidence type="ECO:0000256" key="11">
    <source>
        <dbReference type="PIRNR" id="PIRNR005096"/>
    </source>
</evidence>
<evidence type="ECO:0000256" key="14">
    <source>
        <dbReference type="PIRSR" id="PIRSR005096-3"/>
    </source>
</evidence>
<dbReference type="InterPro" id="IPR011013">
    <property type="entry name" value="Gal_mutarotase_sf_dom"/>
</dbReference>
<organism evidence="16 17">
    <name type="scientific">Pontibacter mangrovi</name>
    <dbReference type="NCBI Taxonomy" id="2589816"/>
    <lineage>
        <taxon>Bacteria</taxon>
        <taxon>Pseudomonadati</taxon>
        <taxon>Bacteroidota</taxon>
        <taxon>Cytophagia</taxon>
        <taxon>Cytophagales</taxon>
        <taxon>Hymenobacteraceae</taxon>
        <taxon>Pontibacter</taxon>
    </lineage>
</organism>
<dbReference type="Proteomes" id="UP000316727">
    <property type="component" value="Unassembled WGS sequence"/>
</dbReference>